<sequence length="1457" mass="161714">MGQSLSSPEGRRNRRSRASRDSVSTTPSDHDNPFDDSASGFIQGTRRSREHSTEQSDEDAGSHPDARSTPRRSSHSNEYDELSTLISTMNEPNLLSIRHNTEDEEDGGDTLSPPHSPELRTSRFTIASPIYNSIFNEQHHSEEDSQATDMAVRSIRHNVASAPVGEVKTNEHTPEFRPIFSRDFEWMGRSIETLILGHESVAPILHLVDPQNDCLFDDSETSEFFLRRRSSASTFAGAVGGGFGRRRSSQGSAFTQGNRRGSLTLSGGTGHGGTLASYYNRRRSLNPTDVDRGRRMSTSFGPMVRRRSSMASSMSAVSSDDGEADHNSTSCGPNVVLSLMARESTGRTLFPRDQPASKSLDRIGGMTLHGRLDKRAGGIVTEVNALLAAIEGGDWTETQTIVSRLAPRLISDPAAPSDGRSTEEQNLPPNCPKYYAGGGRMGLERDAFVQAGGTRLFLRLFREKSFVGQEMAASNDARNLSKEIVASRLANCWNDALQALRDLVYFIPSLVTDEALDDSGDFLPFLFTLLSHDPCFDHAASLIEEILSLMSQFSQPTPSPGESPSYTPTGRIRPATTFFLGNVPDLYGLWRSLSCRQLAHFCRILALLIFEPEDRQLLESPAVLKSLELLQLRRNRAARAGKDSTVDMNQSIVLGDPVLVGRLLQLLRIMNYAPPLRRFSAYHIMAQYPFIAETLVMLGLGELESFSETERQNRLARRLLVVEDRLSAQDSDVALSDLGSVAEMLEGLSETLSDTRQGGQNQMGHIISVISAAQQAGVIVGRDRTTRRRSQRTREGQRSAGSAGVDDHAIQGLASVAGILTDQILASRLYQNEDRRRDSNDQSEILMGVGLGPVGSEASTGHLINTPQDAANSLQFNAMLLGPFQVEVLFVLCTLLGGRRKLDAQDLLQDLGVISVLNDMFQRLPWYRSSTQSDEDSASQERSDGDQPNGIHGPGCECTPESALCVQYLRLLHNFCDRDCDNYAGRRLLLSESENLDLFGEDGLTQNSERLPKKGLLLKIIEAFMRESDESPYRFWLASCIESYLRGSSPKEQMFTARSGLLDHLITEVSCDRLHCAGSLQTSFDLLGELIKGNAEVVRLLIMDMDEERFRKFMSVAAANLVDSNVFIRSLLLSLERFTARRGQHPIYIDKSNHISSHGWTSTEGSASRSYLTHSWWEATPLSLVEATGKERDMSFEVRPTDWFPSLDSVIRTNASCSAVSTTLPSGLHGNVGHFGWVFTPAGESLAPNTFLPNSLERLAWFLAVNQTRLLRDLLSVVDLKNINHENICCLNTAVVVAIFANRRQQLAGLLEELRTLSSEEKDAKQRSPKEEDDIVDRAFVQAMRHLDLNKEKDTPSYARRASILTIGKQHVGDRTDVLRNFREVLWFWSEYYSHRGRDRLSLEFSSHIRFQEWNHVVSLLAADDGSATSLVRAPVKLPRSPYQRATRAADNPLNGF</sequence>
<dbReference type="EMBL" id="BDSP01000234">
    <property type="protein sequence ID" value="GAX25869.1"/>
    <property type="molecule type" value="Genomic_DNA"/>
</dbReference>
<feature type="region of interest" description="Disordered" evidence="1">
    <location>
        <begin position="305"/>
        <end position="331"/>
    </location>
</feature>
<dbReference type="PANTHER" id="PTHR31743:SF1">
    <property type="entry name" value="SHORT TRANSIENT RECEPTOR POTENTIAL CHANNEL 4-ASSOCIATED PROTEIN"/>
    <property type="match status" value="1"/>
</dbReference>
<accession>A0A1Z5KHY6</accession>
<feature type="region of interest" description="Disordered" evidence="1">
    <location>
        <begin position="1"/>
        <end position="80"/>
    </location>
</feature>
<evidence type="ECO:0000313" key="3">
    <source>
        <dbReference type="Proteomes" id="UP000198406"/>
    </source>
</evidence>
<name>A0A1Z5KHY6_FISSO</name>
<proteinExistence type="predicted"/>
<feature type="region of interest" description="Disordered" evidence="1">
    <location>
        <begin position="242"/>
        <end position="267"/>
    </location>
</feature>
<feature type="region of interest" description="Disordered" evidence="1">
    <location>
        <begin position="782"/>
        <end position="804"/>
    </location>
</feature>
<dbReference type="GO" id="GO:0031464">
    <property type="term" value="C:Cul4A-RING E3 ubiquitin ligase complex"/>
    <property type="evidence" value="ECO:0007669"/>
    <property type="project" value="InterPro"/>
</dbReference>
<protein>
    <submittedName>
        <fullName evidence="2">Trpc4-associated protein</fullName>
    </submittedName>
</protein>
<dbReference type="Pfam" id="PF12463">
    <property type="entry name" value="DUF3689"/>
    <property type="match status" value="2"/>
</dbReference>
<organism evidence="2 3">
    <name type="scientific">Fistulifera solaris</name>
    <name type="common">Oleaginous diatom</name>
    <dbReference type="NCBI Taxonomy" id="1519565"/>
    <lineage>
        <taxon>Eukaryota</taxon>
        <taxon>Sar</taxon>
        <taxon>Stramenopiles</taxon>
        <taxon>Ochrophyta</taxon>
        <taxon>Bacillariophyta</taxon>
        <taxon>Bacillariophyceae</taxon>
        <taxon>Bacillariophycidae</taxon>
        <taxon>Naviculales</taxon>
        <taxon>Naviculaceae</taxon>
        <taxon>Fistulifera</taxon>
    </lineage>
</organism>
<feature type="region of interest" description="Disordered" evidence="1">
    <location>
        <begin position="100"/>
        <end position="120"/>
    </location>
</feature>
<evidence type="ECO:0000313" key="2">
    <source>
        <dbReference type="EMBL" id="GAX25869.1"/>
    </source>
</evidence>
<reference evidence="2 3" key="1">
    <citation type="journal article" date="2015" name="Plant Cell">
        <title>Oil accumulation by the oleaginous diatom Fistulifera solaris as revealed by the genome and transcriptome.</title>
        <authorList>
            <person name="Tanaka T."/>
            <person name="Maeda Y."/>
            <person name="Veluchamy A."/>
            <person name="Tanaka M."/>
            <person name="Abida H."/>
            <person name="Marechal E."/>
            <person name="Bowler C."/>
            <person name="Muto M."/>
            <person name="Sunaga Y."/>
            <person name="Tanaka M."/>
            <person name="Yoshino T."/>
            <person name="Taniguchi T."/>
            <person name="Fukuda Y."/>
            <person name="Nemoto M."/>
            <person name="Matsumoto M."/>
            <person name="Wong P.S."/>
            <person name="Aburatani S."/>
            <person name="Fujibuchi W."/>
        </authorList>
    </citation>
    <scope>NUCLEOTIDE SEQUENCE [LARGE SCALE GENOMIC DNA]</scope>
    <source>
        <strain evidence="2 3">JPCC DA0580</strain>
    </source>
</reference>
<dbReference type="Proteomes" id="UP000198406">
    <property type="component" value="Unassembled WGS sequence"/>
</dbReference>
<dbReference type="GO" id="GO:0006511">
    <property type="term" value="P:ubiquitin-dependent protein catabolic process"/>
    <property type="evidence" value="ECO:0007669"/>
    <property type="project" value="InterPro"/>
</dbReference>
<gene>
    <name evidence="2" type="ORF">FisN_6Hh093</name>
</gene>
<comment type="caution">
    <text evidence="2">The sequence shown here is derived from an EMBL/GenBank/DDBJ whole genome shotgun (WGS) entry which is preliminary data.</text>
</comment>
<dbReference type="InParanoid" id="A0A1Z5KHY6"/>
<feature type="compositionally biased region" description="Basic and acidic residues" evidence="1">
    <location>
        <begin position="50"/>
        <end position="68"/>
    </location>
</feature>
<dbReference type="PANTHER" id="PTHR31743">
    <property type="entry name" value="TRANSIENT RECEPTOR POTENTIAL CHANNEL 4-ASSOCIATED PROTEIN TCPC4AP"/>
    <property type="match status" value="1"/>
</dbReference>
<dbReference type="InterPro" id="IPR022162">
    <property type="entry name" value="TRPC4AP"/>
</dbReference>
<keyword evidence="3" id="KW-1185">Reference proteome</keyword>
<dbReference type="OrthoDB" id="1866965at2759"/>
<dbReference type="GO" id="GO:0019902">
    <property type="term" value="F:phosphatase binding"/>
    <property type="evidence" value="ECO:0007669"/>
    <property type="project" value="TreeGrafter"/>
</dbReference>
<feature type="compositionally biased region" description="Low complexity" evidence="1">
    <location>
        <begin position="309"/>
        <end position="319"/>
    </location>
</feature>
<evidence type="ECO:0000256" key="1">
    <source>
        <dbReference type="SAM" id="MobiDB-lite"/>
    </source>
</evidence>